<protein>
    <submittedName>
        <fullName evidence="1">Uncharacterized protein</fullName>
    </submittedName>
</protein>
<dbReference type="RefSeq" id="WP_046498775.1">
    <property type="nucleotide sequence ID" value="NZ_CP011133.1"/>
</dbReference>
<dbReference type="AlphaFoldDB" id="A0A0F6U0L9"/>
<proteinExistence type="predicted"/>
<name>A0A0F6U0L9_CITAM</name>
<organism evidence="1 2">
    <name type="scientific">Citrobacter amalonaticus Y19</name>
    <dbReference type="NCBI Taxonomy" id="1261127"/>
    <lineage>
        <taxon>Bacteria</taxon>
        <taxon>Pseudomonadati</taxon>
        <taxon>Pseudomonadota</taxon>
        <taxon>Gammaproteobacteria</taxon>
        <taxon>Enterobacterales</taxon>
        <taxon>Enterobacteriaceae</taxon>
        <taxon>Citrobacter</taxon>
    </lineage>
</organism>
<geneLocation type="plasmid" evidence="1">
    <name>unnamed</name>
</geneLocation>
<keyword evidence="1" id="KW-0614">Plasmid</keyword>
<dbReference type="PATRIC" id="fig|1261127.3.peg.5445"/>
<dbReference type="KEGG" id="cama:F384_26255"/>
<dbReference type="OrthoDB" id="6625489at2"/>
<sequence length="231" mass="25263">MLAFHTVRVKLSFAGKPPSAFLQSALFMENQRSEFANWGDPGTAGNTLLRDILRSQPTELDTLQGVVTLTTSILGKAECAELLMLVGLPVSDEEAAELVINNAAMVFTTGQANAKSLIRMEITKARLTPDQQVIVSTENLVRQMYVMNINGICFVVEPEICLDAEKLPGAEFFLSEDEMDAAGVGRWGENGSQHWRCMVARLNGRSVILNEMGHMSELGDEPEIQLNSFGG</sequence>
<dbReference type="EMBL" id="CP011133">
    <property type="protein sequence ID" value="AKE62077.1"/>
    <property type="molecule type" value="Genomic_DNA"/>
</dbReference>
<evidence type="ECO:0000313" key="2">
    <source>
        <dbReference type="Proteomes" id="UP000034085"/>
    </source>
</evidence>
<reference evidence="1 2" key="1">
    <citation type="submission" date="2015-03" db="EMBL/GenBank/DDBJ databases">
        <title>Complete genome sequence of Citrobacter amalonaticus Y19.</title>
        <authorList>
            <person name="Park S."/>
        </authorList>
    </citation>
    <scope>NUCLEOTIDE SEQUENCE [LARGE SCALE GENOMIC DNA]</scope>
    <source>
        <strain evidence="1 2">Y19</strain>
        <plasmid evidence="2">Plasmid</plasmid>
    </source>
</reference>
<dbReference type="Proteomes" id="UP000034085">
    <property type="component" value="Plasmid"/>
</dbReference>
<accession>A0A0F6U0L9</accession>
<dbReference type="HOGENOM" id="CLU_1198057_0_0_6"/>
<gene>
    <name evidence="1" type="ORF">F384_26255</name>
</gene>
<evidence type="ECO:0000313" key="1">
    <source>
        <dbReference type="EMBL" id="AKE62077.1"/>
    </source>
</evidence>